<keyword evidence="3 6" id="KW-1133">Transmembrane helix</keyword>
<reference evidence="7" key="2">
    <citation type="journal article" date="2023" name="IMA Fungus">
        <title>Comparative genomic study of the Penicillium genus elucidates a diverse pangenome and 15 lateral gene transfer events.</title>
        <authorList>
            <person name="Petersen C."/>
            <person name="Sorensen T."/>
            <person name="Nielsen M.R."/>
            <person name="Sondergaard T.E."/>
            <person name="Sorensen J.L."/>
            <person name="Fitzpatrick D.A."/>
            <person name="Frisvad J.C."/>
            <person name="Nielsen K.L."/>
        </authorList>
    </citation>
    <scope>NUCLEOTIDE SEQUENCE</scope>
    <source>
        <strain evidence="7">IBT 30761</strain>
    </source>
</reference>
<protein>
    <recommendedName>
        <fullName evidence="9">PQ loop repeat protein</fullName>
    </recommendedName>
</protein>
<reference evidence="7" key="1">
    <citation type="submission" date="2022-11" db="EMBL/GenBank/DDBJ databases">
        <authorList>
            <person name="Petersen C."/>
        </authorList>
    </citation>
    <scope>NUCLEOTIDE SEQUENCE</scope>
    <source>
        <strain evidence="7">IBT 30761</strain>
    </source>
</reference>
<sequence>MWLIQLAIEYGAPILYASNSQIEPFEDFCTNSVSLRSLITSPLTSYLDQILSIHRNRSSAGFSLDIPLIMLVASILKVFYWFGEYYSGALLAQAVVMIAVQAALLKVALDNRPKDAAEHAPFSGVKDGFQRPYKFWQWRDTKPYWAFLGYFVAALTVIHLTPISSLNTYISLLGCIGLAVEATLPVPQILANHRSGSCKGFRLSVLAAWIIGDSMKMSYFFMSAEPIPWAFKLCGMFQCVCDCYLGIQYWMFTHGSGKAAGSSQEDEEEKEIRLNRIG</sequence>
<dbReference type="GO" id="GO:0005829">
    <property type="term" value="C:cytosol"/>
    <property type="evidence" value="ECO:0007669"/>
    <property type="project" value="GOC"/>
</dbReference>
<evidence type="ECO:0008006" key="9">
    <source>
        <dbReference type="Google" id="ProtNLM"/>
    </source>
</evidence>
<gene>
    <name evidence="7" type="ORF">N7532_006623</name>
</gene>
<keyword evidence="4 6" id="KW-0472">Membrane</keyword>
<feature type="transmembrane region" description="Helical" evidence="6">
    <location>
        <begin position="88"/>
        <end position="109"/>
    </location>
</feature>
<accession>A0A9W9FGL6</accession>
<keyword evidence="8" id="KW-1185">Reference proteome</keyword>
<comment type="subcellular location">
    <subcellularLocation>
        <location evidence="1">Membrane</location>
        <topology evidence="1">Multi-pass membrane protein</topology>
    </subcellularLocation>
</comment>
<dbReference type="AlphaFoldDB" id="A0A9W9FGL6"/>
<name>A0A9W9FGL6_9EURO</name>
<dbReference type="RefSeq" id="XP_056475276.1">
    <property type="nucleotide sequence ID" value="XM_056619117.1"/>
</dbReference>
<dbReference type="GeneID" id="81358096"/>
<dbReference type="PANTHER" id="PTHR14856">
    <property type="entry name" value="PQ-LOOP REPEAT-CONTAINING PROTEIN 1-LIKE PROTEIN"/>
    <property type="match status" value="1"/>
</dbReference>
<dbReference type="Gene3D" id="1.20.1280.290">
    <property type="match status" value="2"/>
</dbReference>
<evidence type="ECO:0000256" key="6">
    <source>
        <dbReference type="SAM" id="Phobius"/>
    </source>
</evidence>
<evidence type="ECO:0000313" key="7">
    <source>
        <dbReference type="EMBL" id="KAJ5099622.1"/>
    </source>
</evidence>
<dbReference type="InterPro" id="IPR052241">
    <property type="entry name" value="SLC66/Scramblase_ANY1"/>
</dbReference>
<dbReference type="InterPro" id="IPR006603">
    <property type="entry name" value="PQ-loop_rpt"/>
</dbReference>
<feature type="transmembrane region" description="Helical" evidence="6">
    <location>
        <begin position="144"/>
        <end position="163"/>
    </location>
</feature>
<dbReference type="GO" id="GO:0042147">
    <property type="term" value="P:retrograde transport, endosome to Golgi"/>
    <property type="evidence" value="ECO:0007669"/>
    <property type="project" value="TreeGrafter"/>
</dbReference>
<comment type="caution">
    <text evidence="7">The sequence shown here is derived from an EMBL/GenBank/DDBJ whole genome shotgun (WGS) entry which is preliminary data.</text>
</comment>
<evidence type="ECO:0000256" key="1">
    <source>
        <dbReference type="ARBA" id="ARBA00004141"/>
    </source>
</evidence>
<dbReference type="GO" id="GO:0016020">
    <property type="term" value="C:membrane"/>
    <property type="evidence" value="ECO:0007669"/>
    <property type="project" value="UniProtKB-SubCell"/>
</dbReference>
<dbReference type="EMBL" id="JAPQKI010000005">
    <property type="protein sequence ID" value="KAJ5099622.1"/>
    <property type="molecule type" value="Genomic_DNA"/>
</dbReference>
<evidence type="ECO:0000256" key="4">
    <source>
        <dbReference type="ARBA" id="ARBA00023136"/>
    </source>
</evidence>
<organism evidence="7 8">
    <name type="scientific">Penicillium argentinense</name>
    <dbReference type="NCBI Taxonomy" id="1131581"/>
    <lineage>
        <taxon>Eukaryota</taxon>
        <taxon>Fungi</taxon>
        <taxon>Dikarya</taxon>
        <taxon>Ascomycota</taxon>
        <taxon>Pezizomycotina</taxon>
        <taxon>Eurotiomycetes</taxon>
        <taxon>Eurotiomycetidae</taxon>
        <taxon>Eurotiales</taxon>
        <taxon>Aspergillaceae</taxon>
        <taxon>Penicillium</taxon>
    </lineage>
</organism>
<evidence type="ECO:0000256" key="5">
    <source>
        <dbReference type="SAM" id="MobiDB-lite"/>
    </source>
</evidence>
<dbReference type="Pfam" id="PF04193">
    <property type="entry name" value="PQ-loop"/>
    <property type="match status" value="2"/>
</dbReference>
<dbReference type="SMART" id="SM00679">
    <property type="entry name" value="CTNS"/>
    <property type="match status" value="2"/>
</dbReference>
<evidence type="ECO:0000256" key="3">
    <source>
        <dbReference type="ARBA" id="ARBA00022989"/>
    </source>
</evidence>
<feature type="transmembrane region" description="Helical" evidence="6">
    <location>
        <begin position="62"/>
        <end position="82"/>
    </location>
</feature>
<dbReference type="GO" id="GO:0045332">
    <property type="term" value="P:phospholipid translocation"/>
    <property type="evidence" value="ECO:0007669"/>
    <property type="project" value="TreeGrafter"/>
</dbReference>
<feature type="region of interest" description="Disordered" evidence="5">
    <location>
        <begin position="259"/>
        <end position="278"/>
    </location>
</feature>
<dbReference type="Proteomes" id="UP001149074">
    <property type="component" value="Unassembled WGS sequence"/>
</dbReference>
<dbReference type="OrthoDB" id="292213at2759"/>
<evidence type="ECO:0000313" key="8">
    <source>
        <dbReference type="Proteomes" id="UP001149074"/>
    </source>
</evidence>
<proteinExistence type="predicted"/>
<evidence type="ECO:0000256" key="2">
    <source>
        <dbReference type="ARBA" id="ARBA00022692"/>
    </source>
</evidence>
<dbReference type="PANTHER" id="PTHR14856:SF9">
    <property type="entry name" value="PQ-LOOP REPEAT-CONTAINING PROTEIN 1"/>
    <property type="match status" value="1"/>
</dbReference>
<dbReference type="GO" id="GO:0005768">
    <property type="term" value="C:endosome"/>
    <property type="evidence" value="ECO:0007669"/>
    <property type="project" value="TreeGrafter"/>
</dbReference>
<keyword evidence="2 6" id="KW-0812">Transmembrane</keyword>
<dbReference type="GO" id="GO:0005802">
    <property type="term" value="C:trans-Golgi network"/>
    <property type="evidence" value="ECO:0007669"/>
    <property type="project" value="TreeGrafter"/>
</dbReference>
<dbReference type="FunFam" id="1.20.1280.290:FF:000005">
    <property type="entry name" value="PQ-loop repeat-containing protein 1"/>
    <property type="match status" value="1"/>
</dbReference>